<comment type="subcellular location">
    <subcellularLocation>
        <location evidence="1">Cell membrane</location>
        <topology evidence="1">Multi-pass membrane protein</topology>
    </subcellularLocation>
</comment>
<dbReference type="AlphaFoldDB" id="A0A9D1LSX7"/>
<feature type="transmembrane region" description="Helical" evidence="9">
    <location>
        <begin position="244"/>
        <end position="269"/>
    </location>
</feature>
<keyword evidence="3" id="KW-1003">Cell membrane</keyword>
<keyword evidence="6 11" id="KW-0067">ATP-binding</keyword>
<name>A0A9D1LSX7_9FIRM</name>
<dbReference type="GO" id="GO:1903805">
    <property type="term" value="P:L-valine import across plasma membrane"/>
    <property type="evidence" value="ECO:0007669"/>
    <property type="project" value="TreeGrafter"/>
</dbReference>
<dbReference type="Proteomes" id="UP000824123">
    <property type="component" value="Unassembled WGS sequence"/>
</dbReference>
<feature type="transmembrane region" description="Helical" evidence="9">
    <location>
        <begin position="120"/>
        <end position="138"/>
    </location>
</feature>
<dbReference type="InterPro" id="IPR051120">
    <property type="entry name" value="ABC_AA/LPS_Transport"/>
</dbReference>
<dbReference type="CDD" id="cd03219">
    <property type="entry name" value="ABC_Mj1267_LivG_branched"/>
    <property type="match status" value="1"/>
</dbReference>
<dbReference type="InterPro" id="IPR032823">
    <property type="entry name" value="BCA_ABC_TP_C"/>
</dbReference>
<feature type="transmembrane region" description="Helical" evidence="9">
    <location>
        <begin position="207"/>
        <end position="224"/>
    </location>
</feature>
<dbReference type="GO" id="GO:0005304">
    <property type="term" value="F:L-valine transmembrane transporter activity"/>
    <property type="evidence" value="ECO:0007669"/>
    <property type="project" value="TreeGrafter"/>
</dbReference>
<dbReference type="InterPro" id="IPR003439">
    <property type="entry name" value="ABC_transporter-like_ATP-bd"/>
</dbReference>
<feature type="transmembrane region" description="Helical" evidence="9">
    <location>
        <begin position="33"/>
        <end position="56"/>
    </location>
</feature>
<dbReference type="Gene3D" id="3.40.50.300">
    <property type="entry name" value="P-loop containing nucleotide triphosphate hydrolases"/>
    <property type="match status" value="1"/>
</dbReference>
<dbReference type="PANTHER" id="PTHR45772:SF7">
    <property type="entry name" value="AMINO ACID ABC TRANSPORTER ATP-BINDING PROTEIN"/>
    <property type="match status" value="1"/>
</dbReference>
<evidence type="ECO:0000256" key="9">
    <source>
        <dbReference type="SAM" id="Phobius"/>
    </source>
</evidence>
<keyword evidence="5" id="KW-0547">Nucleotide-binding</keyword>
<evidence type="ECO:0000256" key="1">
    <source>
        <dbReference type="ARBA" id="ARBA00004651"/>
    </source>
</evidence>
<dbReference type="GO" id="GO:0042941">
    <property type="term" value="P:D-alanine transmembrane transport"/>
    <property type="evidence" value="ECO:0007669"/>
    <property type="project" value="TreeGrafter"/>
</dbReference>
<dbReference type="GO" id="GO:1903806">
    <property type="term" value="P:L-isoleucine import across plasma membrane"/>
    <property type="evidence" value="ECO:0007669"/>
    <property type="project" value="TreeGrafter"/>
</dbReference>
<dbReference type="InterPro" id="IPR003593">
    <property type="entry name" value="AAA+_ATPase"/>
</dbReference>
<evidence type="ECO:0000256" key="8">
    <source>
        <dbReference type="ARBA" id="ARBA00023136"/>
    </source>
</evidence>
<keyword evidence="4 9" id="KW-0812">Transmembrane</keyword>
<keyword evidence="7 9" id="KW-1133">Transmembrane helix</keyword>
<dbReference type="GO" id="GO:0015192">
    <property type="term" value="F:L-phenylalanine transmembrane transporter activity"/>
    <property type="evidence" value="ECO:0007669"/>
    <property type="project" value="TreeGrafter"/>
</dbReference>
<evidence type="ECO:0000256" key="2">
    <source>
        <dbReference type="ARBA" id="ARBA00022448"/>
    </source>
</evidence>
<dbReference type="Pfam" id="PF02653">
    <property type="entry name" value="BPD_transp_2"/>
    <property type="match status" value="1"/>
</dbReference>
<dbReference type="EMBL" id="DVNK01000057">
    <property type="protein sequence ID" value="HIU47459.1"/>
    <property type="molecule type" value="Genomic_DNA"/>
</dbReference>
<dbReference type="PANTHER" id="PTHR45772">
    <property type="entry name" value="CONSERVED COMPONENT OF ABC TRANSPORTER FOR NATURAL AMINO ACIDS-RELATED"/>
    <property type="match status" value="1"/>
</dbReference>
<evidence type="ECO:0000313" key="12">
    <source>
        <dbReference type="Proteomes" id="UP000824123"/>
    </source>
</evidence>
<sequence length="588" mass="63760">MRRDKIGAYVVNTIAIVALFIGGQLLTTSGILSRYYTGIVMMVGINVILTASLNLTTGYLGQLALGHAGFMSVGAYGAALFTMYSGLPSGVSFPVALLIGGIIAAVFGIAIGIPALRLKGDYLAIITLGFGEIIRVLITNVDFTGGAKGLRGIPRITNFAYVYVVAVITLIVLYTLLRSRQGRAIISIREDEVAAEASGINTTYYKLLAFTISAFFAGVAGGLYAHYLSVLDPTNFDFNYSIEILVMVVLGGMGSLTGSVIAAIVLTVLPEALRDFASARMLIYSVLLIVMMIFRPSGLLGTREFSLWGLISRIKNMIFRTGNNAGAQDTTATVPPRDMLEVKDLGIQFGGLKALQGLSFTMNPGEIVGLIGPNGAGKTTVFNLLTAVYQPTTGSIMLEQKSLLGKNTHQITEMGIARTFQNIRLYKELSVIDNVKIGFHDQMNYSTTNAIMRAKFYWKEEALIEKQAMELLAVFDMEHLAHAKASNLPYGAQRKLEIARALASKPRLLLLDEPAAGMNPTETAELMNTIRLIRDRFQVAILLIEHDMSLVMGICERIIVLDYGQVIANGTPEQIRRDPKVIGAYLGQ</sequence>
<dbReference type="GO" id="GO:0005524">
    <property type="term" value="F:ATP binding"/>
    <property type="evidence" value="ECO:0007669"/>
    <property type="project" value="UniProtKB-KW"/>
</dbReference>
<organism evidence="11 12">
    <name type="scientific">Candidatus Fimadaptatus faecigallinarum</name>
    <dbReference type="NCBI Taxonomy" id="2840814"/>
    <lineage>
        <taxon>Bacteria</taxon>
        <taxon>Bacillati</taxon>
        <taxon>Bacillota</taxon>
        <taxon>Clostridia</taxon>
        <taxon>Eubacteriales</taxon>
        <taxon>Candidatus Fimadaptatus</taxon>
    </lineage>
</organism>
<dbReference type="SMART" id="SM00382">
    <property type="entry name" value="AAA"/>
    <property type="match status" value="1"/>
</dbReference>
<feature type="transmembrane region" description="Helical" evidence="9">
    <location>
        <begin position="7"/>
        <end position="27"/>
    </location>
</feature>
<dbReference type="CDD" id="cd06581">
    <property type="entry name" value="TM_PBP1_LivM_like"/>
    <property type="match status" value="1"/>
</dbReference>
<dbReference type="GO" id="GO:0005886">
    <property type="term" value="C:plasma membrane"/>
    <property type="evidence" value="ECO:0007669"/>
    <property type="project" value="UniProtKB-SubCell"/>
</dbReference>
<comment type="caution">
    <text evidence="11">The sequence shown here is derived from an EMBL/GenBank/DDBJ whole genome shotgun (WGS) entry which is preliminary data.</text>
</comment>
<dbReference type="Pfam" id="PF12399">
    <property type="entry name" value="BCA_ABC_TP_C"/>
    <property type="match status" value="1"/>
</dbReference>
<feature type="transmembrane region" description="Helical" evidence="9">
    <location>
        <begin position="93"/>
        <end position="113"/>
    </location>
</feature>
<reference evidence="11" key="1">
    <citation type="submission" date="2020-10" db="EMBL/GenBank/DDBJ databases">
        <authorList>
            <person name="Gilroy R."/>
        </authorList>
    </citation>
    <scope>NUCLEOTIDE SEQUENCE</scope>
    <source>
        <strain evidence="11">ChiSxjej2B14-8506</strain>
    </source>
</reference>
<protein>
    <submittedName>
        <fullName evidence="11">Branched-chain amino acid ABC transporter ATP-binding protein/permease</fullName>
    </submittedName>
</protein>
<feature type="transmembrane region" description="Helical" evidence="9">
    <location>
        <begin position="68"/>
        <end position="87"/>
    </location>
</feature>
<dbReference type="PROSITE" id="PS50893">
    <property type="entry name" value="ABC_TRANSPORTER_2"/>
    <property type="match status" value="1"/>
</dbReference>
<evidence type="ECO:0000256" key="7">
    <source>
        <dbReference type="ARBA" id="ARBA00022989"/>
    </source>
</evidence>
<evidence type="ECO:0000256" key="3">
    <source>
        <dbReference type="ARBA" id="ARBA00022475"/>
    </source>
</evidence>
<evidence type="ECO:0000256" key="5">
    <source>
        <dbReference type="ARBA" id="ARBA00022741"/>
    </source>
</evidence>
<evidence type="ECO:0000313" key="11">
    <source>
        <dbReference type="EMBL" id="HIU47459.1"/>
    </source>
</evidence>
<dbReference type="SUPFAM" id="SSF52540">
    <property type="entry name" value="P-loop containing nucleoside triphosphate hydrolases"/>
    <property type="match status" value="1"/>
</dbReference>
<proteinExistence type="predicted"/>
<feature type="domain" description="ABC transporter" evidence="10">
    <location>
        <begin position="340"/>
        <end position="588"/>
    </location>
</feature>
<dbReference type="GO" id="GO:0016887">
    <property type="term" value="F:ATP hydrolysis activity"/>
    <property type="evidence" value="ECO:0007669"/>
    <property type="project" value="InterPro"/>
</dbReference>
<gene>
    <name evidence="11" type="ORF">IAC59_09435</name>
</gene>
<dbReference type="GO" id="GO:0015188">
    <property type="term" value="F:L-isoleucine transmembrane transporter activity"/>
    <property type="evidence" value="ECO:0007669"/>
    <property type="project" value="TreeGrafter"/>
</dbReference>
<evidence type="ECO:0000256" key="6">
    <source>
        <dbReference type="ARBA" id="ARBA00022840"/>
    </source>
</evidence>
<dbReference type="GO" id="GO:0015808">
    <property type="term" value="P:L-alanine transport"/>
    <property type="evidence" value="ECO:0007669"/>
    <property type="project" value="TreeGrafter"/>
</dbReference>
<dbReference type="FunFam" id="3.40.50.300:FF:000421">
    <property type="entry name" value="Branched-chain amino acid ABC transporter ATP-binding protein"/>
    <property type="match status" value="1"/>
</dbReference>
<dbReference type="Pfam" id="PF00005">
    <property type="entry name" value="ABC_tran"/>
    <property type="match status" value="1"/>
</dbReference>
<keyword evidence="8 9" id="KW-0472">Membrane</keyword>
<evidence type="ECO:0000259" key="10">
    <source>
        <dbReference type="PROSITE" id="PS50893"/>
    </source>
</evidence>
<dbReference type="InterPro" id="IPR027417">
    <property type="entry name" value="P-loop_NTPase"/>
</dbReference>
<evidence type="ECO:0000256" key="4">
    <source>
        <dbReference type="ARBA" id="ARBA00022692"/>
    </source>
</evidence>
<accession>A0A9D1LSX7</accession>
<dbReference type="InterPro" id="IPR001851">
    <property type="entry name" value="ABC_transp_permease"/>
</dbReference>
<feature type="transmembrane region" description="Helical" evidence="9">
    <location>
        <begin position="158"/>
        <end position="177"/>
    </location>
</feature>
<keyword evidence="2" id="KW-0813">Transport</keyword>
<dbReference type="InterPro" id="IPR043428">
    <property type="entry name" value="LivM-like"/>
</dbReference>
<reference evidence="11" key="2">
    <citation type="journal article" date="2021" name="PeerJ">
        <title>Extensive microbial diversity within the chicken gut microbiome revealed by metagenomics and culture.</title>
        <authorList>
            <person name="Gilroy R."/>
            <person name="Ravi A."/>
            <person name="Getino M."/>
            <person name="Pursley I."/>
            <person name="Horton D.L."/>
            <person name="Alikhan N.F."/>
            <person name="Baker D."/>
            <person name="Gharbi K."/>
            <person name="Hall N."/>
            <person name="Watson M."/>
            <person name="Adriaenssens E.M."/>
            <person name="Foster-Nyarko E."/>
            <person name="Jarju S."/>
            <person name="Secka A."/>
            <person name="Antonio M."/>
            <person name="Oren A."/>
            <person name="Chaudhuri R.R."/>
            <person name="La Ragione R."/>
            <person name="Hildebrand F."/>
            <person name="Pallen M.J."/>
        </authorList>
    </citation>
    <scope>NUCLEOTIDE SEQUENCE</scope>
    <source>
        <strain evidence="11">ChiSxjej2B14-8506</strain>
    </source>
</reference>
<feature type="transmembrane region" description="Helical" evidence="9">
    <location>
        <begin position="281"/>
        <end position="300"/>
    </location>
</feature>